<dbReference type="InterPro" id="IPR037523">
    <property type="entry name" value="VOC_core"/>
</dbReference>
<keyword evidence="3" id="KW-1185">Reference proteome</keyword>
<dbReference type="CDD" id="cd06587">
    <property type="entry name" value="VOC"/>
    <property type="match status" value="1"/>
</dbReference>
<feature type="domain" description="VOC" evidence="1">
    <location>
        <begin position="4"/>
        <end position="117"/>
    </location>
</feature>
<dbReference type="STRING" id="571913.VV02_06395"/>
<dbReference type="Proteomes" id="UP000066480">
    <property type="component" value="Chromosome"/>
</dbReference>
<dbReference type="OrthoDB" id="5524593at2"/>
<dbReference type="Pfam" id="PF18029">
    <property type="entry name" value="Glyoxalase_6"/>
    <property type="match status" value="1"/>
</dbReference>
<dbReference type="InterPro" id="IPR041581">
    <property type="entry name" value="Glyoxalase_6"/>
</dbReference>
<dbReference type="InterPro" id="IPR029068">
    <property type="entry name" value="Glyas_Bleomycin-R_OHBP_Dase"/>
</dbReference>
<evidence type="ECO:0000313" key="2">
    <source>
        <dbReference type="EMBL" id="AKU15575.1"/>
    </source>
</evidence>
<dbReference type="SUPFAM" id="SSF54593">
    <property type="entry name" value="Glyoxalase/Bleomycin resistance protein/Dihydroxybiphenyl dioxygenase"/>
    <property type="match status" value="1"/>
</dbReference>
<dbReference type="RefSeq" id="WP_052590499.1">
    <property type="nucleotide sequence ID" value="NZ_CP011112.1"/>
</dbReference>
<dbReference type="PATRIC" id="fig|571913.6.peg.1304"/>
<reference evidence="2 3" key="1">
    <citation type="submission" date="2015-03" db="EMBL/GenBank/DDBJ databases">
        <title>Luteipulveratus halotolerans sp. nov., a novel actinobacterium (Dermacoccaceae) from Sarawak, Malaysia.</title>
        <authorList>
            <person name="Juboi H."/>
            <person name="Basik A."/>
            <person name="Shamsul S.S."/>
            <person name="Arnold P."/>
            <person name="Schmitt E.K."/>
            <person name="Sanglier J.-J."/>
            <person name="Yeo T."/>
        </authorList>
    </citation>
    <scope>NUCLEOTIDE SEQUENCE [LARGE SCALE GENOMIC DNA]</scope>
    <source>
        <strain evidence="2 3">MN07-A0370</strain>
    </source>
</reference>
<dbReference type="PANTHER" id="PTHR35908:SF1">
    <property type="entry name" value="CONSERVED PROTEIN"/>
    <property type="match status" value="1"/>
</dbReference>
<organism evidence="2 3">
    <name type="scientific">Luteipulveratus mongoliensis</name>
    <dbReference type="NCBI Taxonomy" id="571913"/>
    <lineage>
        <taxon>Bacteria</taxon>
        <taxon>Bacillati</taxon>
        <taxon>Actinomycetota</taxon>
        <taxon>Actinomycetes</taxon>
        <taxon>Micrococcales</taxon>
        <taxon>Dermacoccaceae</taxon>
        <taxon>Luteipulveratus</taxon>
    </lineage>
</organism>
<proteinExistence type="predicted"/>
<dbReference type="AlphaFoldDB" id="A0A0K1JG51"/>
<dbReference type="KEGG" id="lmoi:VV02_06395"/>
<dbReference type="PROSITE" id="PS51819">
    <property type="entry name" value="VOC"/>
    <property type="match status" value="1"/>
</dbReference>
<sequence>MPLQLHHVVVDTHDLPSLAAFWSEVLHWPVLSEREREIVIGPSPEAPVGMCFMPVEDEKVVKNRLHLDLTTEGADRDAEIERILALGARRIDVGQTGQESWDVLADPEGNEFCVVRPKTTLIS</sequence>
<dbReference type="Gene3D" id="3.10.180.10">
    <property type="entry name" value="2,3-Dihydroxybiphenyl 1,2-Dioxygenase, domain 1"/>
    <property type="match status" value="1"/>
</dbReference>
<name>A0A0K1JG51_9MICO</name>
<gene>
    <name evidence="2" type="ORF">VV02_06395</name>
</gene>
<evidence type="ECO:0000259" key="1">
    <source>
        <dbReference type="PROSITE" id="PS51819"/>
    </source>
</evidence>
<accession>A0A0K1JG51</accession>
<dbReference type="EMBL" id="CP011112">
    <property type="protein sequence ID" value="AKU15575.1"/>
    <property type="molecule type" value="Genomic_DNA"/>
</dbReference>
<protein>
    <submittedName>
        <fullName evidence="2">Glyoxalase</fullName>
    </submittedName>
</protein>
<dbReference type="PANTHER" id="PTHR35908">
    <property type="entry name" value="HYPOTHETICAL FUSION PROTEIN"/>
    <property type="match status" value="1"/>
</dbReference>
<evidence type="ECO:0000313" key="3">
    <source>
        <dbReference type="Proteomes" id="UP000066480"/>
    </source>
</evidence>